<comment type="caution">
    <text evidence="3">The sequence shown here is derived from an EMBL/GenBank/DDBJ whole genome shotgun (WGS) entry which is preliminary data.</text>
</comment>
<organism evidence="3 4">
    <name type="scientific">Jatrophihabitans lederbergiae</name>
    <dbReference type="NCBI Taxonomy" id="3075547"/>
    <lineage>
        <taxon>Bacteria</taxon>
        <taxon>Bacillati</taxon>
        <taxon>Actinomycetota</taxon>
        <taxon>Actinomycetes</taxon>
        <taxon>Jatrophihabitantales</taxon>
        <taxon>Jatrophihabitantaceae</taxon>
        <taxon>Jatrophihabitans</taxon>
    </lineage>
</organism>
<dbReference type="NCBIfam" id="NF033550">
    <property type="entry name" value="transpos_ISL3"/>
    <property type="match status" value="1"/>
</dbReference>
<keyword evidence="4" id="KW-1185">Reference proteome</keyword>
<dbReference type="PANTHER" id="PTHR33498">
    <property type="entry name" value="TRANSPOSASE FOR INSERTION SEQUENCE ELEMENT IS1557"/>
    <property type="match status" value="1"/>
</dbReference>
<evidence type="ECO:0000313" key="4">
    <source>
        <dbReference type="Proteomes" id="UP001183176"/>
    </source>
</evidence>
<gene>
    <name evidence="3" type="ORF">RM423_18320</name>
</gene>
<reference evidence="4" key="1">
    <citation type="submission" date="2023-07" db="EMBL/GenBank/DDBJ databases">
        <title>30 novel species of actinomycetes from the DSMZ collection.</title>
        <authorList>
            <person name="Nouioui I."/>
        </authorList>
    </citation>
    <scope>NUCLEOTIDE SEQUENCE [LARGE SCALE GENOMIC DNA]</scope>
    <source>
        <strain evidence="4">DSM 44399</strain>
    </source>
</reference>
<dbReference type="RefSeq" id="WP_311424491.1">
    <property type="nucleotide sequence ID" value="NZ_JAVREH010000036.1"/>
</dbReference>
<accession>A0ABU2JEB5</accession>
<feature type="compositionally biased region" description="Basic and acidic residues" evidence="1">
    <location>
        <begin position="100"/>
        <end position="115"/>
    </location>
</feature>
<evidence type="ECO:0000313" key="3">
    <source>
        <dbReference type="EMBL" id="MDT0263343.1"/>
    </source>
</evidence>
<evidence type="ECO:0000259" key="2">
    <source>
        <dbReference type="Pfam" id="PF01610"/>
    </source>
</evidence>
<feature type="region of interest" description="Disordered" evidence="1">
    <location>
        <begin position="93"/>
        <end position="115"/>
    </location>
</feature>
<dbReference type="PANTHER" id="PTHR33498:SF1">
    <property type="entry name" value="TRANSPOSASE FOR INSERTION SEQUENCE ELEMENT IS1557"/>
    <property type="match status" value="1"/>
</dbReference>
<proteinExistence type="predicted"/>
<dbReference type="InterPro" id="IPR002560">
    <property type="entry name" value="Transposase_DDE"/>
</dbReference>
<dbReference type="Pfam" id="PF01610">
    <property type="entry name" value="DDE_Tnp_ISL3"/>
    <property type="match status" value="1"/>
</dbReference>
<dbReference type="InterPro" id="IPR047951">
    <property type="entry name" value="Transpos_ISL3"/>
</dbReference>
<sequence length="381" mass="42322">MEPYGEGFISIVWHKRRWRCVEPLCGRLSFTESVPEVPARRRTTGRLRRAAGNAVGDACRCVAEVACAFGLSWPTAHEAVIELARRELGEPAPTSALGIDETRRGKPRWNQDPESGRWLRTDAWDTGFVDLAGTQGLLGQVEGRTSACVVDWLQQRTPEFRAGIRFVAIDPAAVYAKAVRTPGLLPNAVLVVDHFYVVALANAAVTAVRRRVIWDQEGRRGRKADPAWANRRRLLTGRQRLSEKAFQAMFDSVIASDTTDEILTAWIAKEELRNLLALARTGASKSDVAARLHSFYSWCAGSDIDELSTLATTVETWWPAILAFLHTGITNARTEGLNRLVKQSKRSACGYRNSANGHRRIRLICTRNHRAATATSRTLPP</sequence>
<name>A0ABU2JEB5_9ACTN</name>
<dbReference type="Proteomes" id="UP001183176">
    <property type="component" value="Unassembled WGS sequence"/>
</dbReference>
<evidence type="ECO:0000256" key="1">
    <source>
        <dbReference type="SAM" id="MobiDB-lite"/>
    </source>
</evidence>
<dbReference type="EMBL" id="JAVREH010000036">
    <property type="protein sequence ID" value="MDT0263343.1"/>
    <property type="molecule type" value="Genomic_DNA"/>
</dbReference>
<protein>
    <submittedName>
        <fullName evidence="3">ISL3 family transposase</fullName>
    </submittedName>
</protein>
<feature type="domain" description="Transposase IS204/IS1001/IS1096/IS1165 DDE" evidence="2">
    <location>
        <begin position="128"/>
        <end position="356"/>
    </location>
</feature>